<accession>D2I4S1</accession>
<name>D2I4S1_AILME</name>
<keyword evidence="1 3" id="KW-0863">Zinc-finger</keyword>
<evidence type="ECO:0000313" key="6">
    <source>
        <dbReference type="EMBL" id="EFB22298.1"/>
    </source>
</evidence>
<keyword evidence="2" id="KW-0862">Zinc</keyword>
<protein>
    <recommendedName>
        <fullName evidence="5">B box-type domain-containing protein</fullName>
    </recommendedName>
</protein>
<feature type="compositionally biased region" description="Basic and acidic residues" evidence="4">
    <location>
        <begin position="544"/>
        <end position="561"/>
    </location>
</feature>
<dbReference type="PANTHER" id="PTHR24103">
    <property type="entry name" value="E3 UBIQUITIN-PROTEIN LIGASE TRIM"/>
    <property type="match status" value="1"/>
</dbReference>
<feature type="compositionally biased region" description="Basic and acidic residues" evidence="4">
    <location>
        <begin position="497"/>
        <end position="507"/>
    </location>
</feature>
<evidence type="ECO:0000256" key="1">
    <source>
        <dbReference type="ARBA" id="ARBA00022771"/>
    </source>
</evidence>
<evidence type="ECO:0000259" key="5">
    <source>
        <dbReference type="PROSITE" id="PS50119"/>
    </source>
</evidence>
<feature type="region of interest" description="Disordered" evidence="4">
    <location>
        <begin position="496"/>
        <end position="639"/>
    </location>
</feature>
<keyword evidence="1 3" id="KW-0479">Metal-binding</keyword>
<evidence type="ECO:0000256" key="2">
    <source>
        <dbReference type="ARBA" id="ARBA00022833"/>
    </source>
</evidence>
<dbReference type="SUPFAM" id="SSF57845">
    <property type="entry name" value="B-box zinc-binding domain"/>
    <property type="match status" value="1"/>
</dbReference>
<dbReference type="InterPro" id="IPR050143">
    <property type="entry name" value="TRIM/RBCC"/>
</dbReference>
<gene>
    <name evidence="6" type="ORF">PANDA_020621</name>
</gene>
<feature type="domain" description="B box-type" evidence="5">
    <location>
        <begin position="79"/>
        <end position="115"/>
    </location>
</feature>
<dbReference type="EMBL" id="GL194541">
    <property type="protein sequence ID" value="EFB22298.1"/>
    <property type="molecule type" value="Genomic_DNA"/>
</dbReference>
<organism evidence="6">
    <name type="scientific">Ailuropoda melanoleuca</name>
    <name type="common">Giant panda</name>
    <dbReference type="NCBI Taxonomy" id="9646"/>
    <lineage>
        <taxon>Eukaryota</taxon>
        <taxon>Metazoa</taxon>
        <taxon>Chordata</taxon>
        <taxon>Craniata</taxon>
        <taxon>Vertebrata</taxon>
        <taxon>Euteleostomi</taxon>
        <taxon>Mammalia</taxon>
        <taxon>Eutheria</taxon>
        <taxon>Laurasiatheria</taxon>
        <taxon>Carnivora</taxon>
        <taxon>Caniformia</taxon>
        <taxon>Ursidae</taxon>
        <taxon>Ailuropoda</taxon>
    </lineage>
</organism>
<dbReference type="SMART" id="SM00336">
    <property type="entry name" value="BBOX"/>
    <property type="match status" value="1"/>
</dbReference>
<feature type="compositionally biased region" description="Basic and acidic residues" evidence="4">
    <location>
        <begin position="579"/>
        <end position="601"/>
    </location>
</feature>
<sequence>MPSMPSQEENPCPGCMGPLKDAVTGTCGHIFSQSRLLPPSQMGAQPSCQVLLCVLCKEKEPTKPLVVPVPLGPLGETCCEEHGEKVYFFCKTDAEFLCVACREGPSHRTHTVGVLDGAAQPYWDHFRSQMEARSLEKKQMEGTRRRENEKLQELLTHMDGKKQQVDEAFRRLRQELADHQCLLQARLRKLEQQIRVEGEAYTSTLSEEIAGLGAQVQALGEQLQRPVSALLQDVRANPSRYETKTFVTPETISPDLVKKIRDLHGKILPLPEMLRTFSGTRTGPSVQAGLPSGMPVGKNKSHDFLFVFLRNLAHYLDTDSGRFPCLRTGLLALLVPFISPLLPIPALPSDWQGRELSQSNSPVPGAQSAAAQSVVEVRDLGQAQDDIRGRELTPSTTEDTELIIFTMTMRPLPPVSRAHRRLFVEGSRDRLGGAPRAVRKERWNVPRYGPDFMDASIQGTPAHALTEGGTCVLRGLVMTVGDGKRHKCARKLRVMGSRHEDVFERSKSLRAGLPLSQPEASGRPRPPGNQRRSPAKAGENGEDAQSHHQEISNAPRTERSWTPRQRPKQQLAGPVRKRLGYEKDVSGEAGKHSSGNRKAEPRSALGLCTDRGHGPRAALTAQRTTGSCGKPMTGEDAGL</sequence>
<evidence type="ECO:0000256" key="3">
    <source>
        <dbReference type="PROSITE-ProRule" id="PRU00024"/>
    </source>
</evidence>
<dbReference type="Pfam" id="PF00643">
    <property type="entry name" value="zf-B_box"/>
    <property type="match status" value="1"/>
</dbReference>
<reference evidence="6" key="1">
    <citation type="journal article" date="2010" name="Nature">
        <title>The sequence and de novo assembly of the giant panda genome.</title>
        <authorList>
            <person name="Li R."/>
            <person name="Fan W."/>
            <person name="Tian G."/>
            <person name="Zhu H."/>
            <person name="He L."/>
            <person name="Cai J."/>
            <person name="Huang Q."/>
            <person name="Cai Q."/>
            <person name="Li B."/>
            <person name="Bai Y."/>
            <person name="Zhang Z."/>
            <person name="Zhang Y."/>
            <person name="Wang W."/>
            <person name="Li J."/>
            <person name="Wei F."/>
            <person name="Li H."/>
            <person name="Jian M."/>
            <person name="Li J."/>
            <person name="Zhang Z."/>
            <person name="Nielsen R."/>
            <person name="Li D."/>
            <person name="Gu W."/>
            <person name="Yang Z."/>
            <person name="Xuan Z."/>
            <person name="Ryder O.A."/>
            <person name="Leung F.C."/>
            <person name="Zhou Y."/>
            <person name="Cao J."/>
            <person name="Sun X."/>
            <person name="Fu Y."/>
            <person name="Fang X."/>
            <person name="Guo X."/>
            <person name="Wang B."/>
            <person name="Hou R."/>
            <person name="Shen F."/>
            <person name="Mu B."/>
            <person name="Ni P."/>
            <person name="Lin R."/>
            <person name="Qian W."/>
            <person name="Wang G."/>
            <person name="Yu C."/>
            <person name="Nie W."/>
            <person name="Wang J."/>
            <person name="Wu Z."/>
            <person name="Liang H."/>
            <person name="Min J."/>
            <person name="Wu Q."/>
            <person name="Cheng S."/>
            <person name="Ruan J."/>
            <person name="Wang M."/>
            <person name="Shi Z."/>
            <person name="Wen M."/>
            <person name="Liu B."/>
            <person name="Ren X."/>
            <person name="Zheng H."/>
            <person name="Dong D."/>
            <person name="Cook K."/>
            <person name="Shan G."/>
            <person name="Zhang H."/>
            <person name="Kosiol C."/>
            <person name="Xie X."/>
            <person name="Lu Z."/>
            <person name="Zheng H."/>
            <person name="Li Y."/>
            <person name="Steiner C.C."/>
            <person name="Lam T.T."/>
            <person name="Lin S."/>
            <person name="Zhang Q."/>
            <person name="Li G."/>
            <person name="Tian J."/>
            <person name="Gong T."/>
            <person name="Liu H."/>
            <person name="Zhang D."/>
            <person name="Fang L."/>
            <person name="Ye C."/>
            <person name="Zhang J."/>
            <person name="Hu W."/>
            <person name="Xu A."/>
            <person name="Ren Y."/>
            <person name="Zhang G."/>
            <person name="Bruford M.W."/>
            <person name="Li Q."/>
            <person name="Ma L."/>
            <person name="Guo Y."/>
            <person name="An N."/>
            <person name="Hu Y."/>
            <person name="Zheng Y."/>
            <person name="Shi Y."/>
            <person name="Li Z."/>
            <person name="Liu Q."/>
            <person name="Chen Y."/>
            <person name="Zhao J."/>
            <person name="Qu N."/>
            <person name="Zhao S."/>
            <person name="Tian F."/>
            <person name="Wang X."/>
            <person name="Wang H."/>
            <person name="Xu L."/>
            <person name="Liu X."/>
            <person name="Vinar T."/>
            <person name="Wang Y."/>
            <person name="Lam T.W."/>
            <person name="Yiu S.M."/>
            <person name="Liu S."/>
            <person name="Zhang H."/>
            <person name="Li D."/>
            <person name="Huang Y."/>
            <person name="Wang X."/>
            <person name="Yang G."/>
            <person name="Jiang Z."/>
            <person name="Wang J."/>
            <person name="Qin N."/>
            <person name="Li L."/>
            <person name="Li J."/>
            <person name="Bolund L."/>
            <person name="Kristiansen K."/>
            <person name="Wong G.K."/>
            <person name="Olson M."/>
            <person name="Zhang X."/>
            <person name="Li S."/>
            <person name="Yang H."/>
            <person name="Wang J."/>
            <person name="Wang J."/>
        </authorList>
    </citation>
    <scope>NUCLEOTIDE SEQUENCE [LARGE SCALE GENOMIC DNA]</scope>
</reference>
<dbReference type="PROSITE" id="PS50119">
    <property type="entry name" value="ZF_BBOX"/>
    <property type="match status" value="1"/>
</dbReference>
<proteinExistence type="predicted"/>
<evidence type="ECO:0000256" key="4">
    <source>
        <dbReference type="SAM" id="MobiDB-lite"/>
    </source>
</evidence>
<dbReference type="AlphaFoldDB" id="D2I4S1"/>
<dbReference type="InParanoid" id="D2I4S1"/>
<dbReference type="GO" id="GO:0008270">
    <property type="term" value="F:zinc ion binding"/>
    <property type="evidence" value="ECO:0007669"/>
    <property type="project" value="UniProtKB-KW"/>
</dbReference>
<dbReference type="InterPro" id="IPR000315">
    <property type="entry name" value="Znf_B-box"/>
</dbReference>
<dbReference type="Gene3D" id="3.30.160.60">
    <property type="entry name" value="Classic Zinc Finger"/>
    <property type="match status" value="1"/>
</dbReference>